<evidence type="ECO:0000256" key="1">
    <source>
        <dbReference type="SAM" id="Phobius"/>
    </source>
</evidence>
<keyword evidence="1" id="KW-1133">Transmembrane helix</keyword>
<accession>A0ABX1XKR3</accession>
<feature type="transmembrane region" description="Helical" evidence="1">
    <location>
        <begin position="6"/>
        <end position="27"/>
    </location>
</feature>
<name>A0ABX1XKR3_9BACL</name>
<dbReference type="Proteomes" id="UP000653578">
    <property type="component" value="Unassembled WGS sequence"/>
</dbReference>
<comment type="caution">
    <text evidence="2">The sequence shown here is derived from an EMBL/GenBank/DDBJ whole genome shotgun (WGS) entry which is preliminary data.</text>
</comment>
<reference evidence="2 3" key="1">
    <citation type="submission" date="2019-10" db="EMBL/GenBank/DDBJ databases">
        <title>Description of Paenibacillus humi sp. nov.</title>
        <authorList>
            <person name="Carlier A."/>
            <person name="Qi S."/>
        </authorList>
    </citation>
    <scope>NUCLEOTIDE SEQUENCE [LARGE SCALE GENOMIC DNA]</scope>
    <source>
        <strain evidence="2 3">LMG 31461</strain>
    </source>
</reference>
<keyword evidence="1" id="KW-0812">Transmembrane</keyword>
<evidence type="ECO:0000313" key="3">
    <source>
        <dbReference type="Proteomes" id="UP000653578"/>
    </source>
</evidence>
<gene>
    <name evidence="2" type="ORF">GC096_31115</name>
</gene>
<keyword evidence="3" id="KW-1185">Reference proteome</keyword>
<evidence type="ECO:0000313" key="2">
    <source>
        <dbReference type="EMBL" id="NOU68483.1"/>
    </source>
</evidence>
<sequence length="173" mass="18889">MFKNRALVTGIGVGIIVGAILLQVMLIRPSSPSKSGISLEEMDPQKLKEEASKYYLVLEKNVKMYTQAELDAAVQKKVKDEADKLASTKPQETPKSTDPAAVTSSKIVIYVQPNLDATAVAELLVKSGVITDRKAFVTELDKRGGNTKIQVGYHVFEGFMDMQTVVTNLITSQ</sequence>
<proteinExistence type="predicted"/>
<dbReference type="RefSeq" id="WP_171635829.1">
    <property type="nucleotide sequence ID" value="NZ_WHNY01000075.1"/>
</dbReference>
<protein>
    <submittedName>
        <fullName evidence="2">Uncharacterized protein</fullName>
    </submittedName>
</protein>
<dbReference type="Gene3D" id="3.30.1490.480">
    <property type="entry name" value="Endolytic murein transglycosylase"/>
    <property type="match status" value="1"/>
</dbReference>
<organism evidence="2 3">
    <name type="scientific">Paenibacillus plantarum</name>
    <dbReference type="NCBI Taxonomy" id="2654975"/>
    <lineage>
        <taxon>Bacteria</taxon>
        <taxon>Bacillati</taxon>
        <taxon>Bacillota</taxon>
        <taxon>Bacilli</taxon>
        <taxon>Bacillales</taxon>
        <taxon>Paenibacillaceae</taxon>
        <taxon>Paenibacillus</taxon>
    </lineage>
</organism>
<dbReference type="EMBL" id="WHNY01000075">
    <property type="protein sequence ID" value="NOU68483.1"/>
    <property type="molecule type" value="Genomic_DNA"/>
</dbReference>
<keyword evidence="1" id="KW-0472">Membrane</keyword>